<comment type="similarity">
    <text evidence="1">Belongs to the EF-Ts family.</text>
</comment>
<dbReference type="EMBL" id="LAZR01001999">
    <property type="protein sequence ID" value="KKN35940.1"/>
    <property type="molecule type" value="Genomic_DNA"/>
</dbReference>
<keyword evidence="3" id="KW-0648">Protein biosynthesis</keyword>
<dbReference type="NCBIfam" id="TIGR00116">
    <property type="entry name" value="tsf"/>
    <property type="match status" value="1"/>
</dbReference>
<protein>
    <recommendedName>
        <fullName evidence="4">Translation elongation factor EFTs/EF1B dimerisation domain-containing protein</fullName>
    </recommendedName>
</protein>
<dbReference type="AlphaFoldDB" id="A0A0F9PWD7"/>
<organism evidence="5">
    <name type="scientific">marine sediment metagenome</name>
    <dbReference type="NCBI Taxonomy" id="412755"/>
    <lineage>
        <taxon>unclassified sequences</taxon>
        <taxon>metagenomes</taxon>
        <taxon>ecological metagenomes</taxon>
    </lineage>
</organism>
<sequence>AKADDFINFVDAVAKKALEVQPADVEALKEVTLDSGDSVEKTRQALVAKIGENIQIRRFTISTVEDGLVGFYRHGDRIGTMVELVGGTEELAKDLAMHVAANRPQAVSAEELPQELLDKERDIVATQAKDSGKPDNIIEKMIEGRMAKFVNEISLMGQPFVKDPDVTVEKLVKQANASVKGFSFYEVGEGIEKAEDNFAEEVMAQARGK</sequence>
<dbReference type="InterPro" id="IPR036402">
    <property type="entry name" value="EF-Ts_dimer_sf"/>
</dbReference>
<evidence type="ECO:0000256" key="3">
    <source>
        <dbReference type="ARBA" id="ARBA00022917"/>
    </source>
</evidence>
<reference evidence="5" key="1">
    <citation type="journal article" date="2015" name="Nature">
        <title>Complex archaea that bridge the gap between prokaryotes and eukaryotes.</title>
        <authorList>
            <person name="Spang A."/>
            <person name="Saw J.H."/>
            <person name="Jorgensen S.L."/>
            <person name="Zaremba-Niedzwiedzka K."/>
            <person name="Martijn J."/>
            <person name="Lind A.E."/>
            <person name="van Eijk R."/>
            <person name="Schleper C."/>
            <person name="Guy L."/>
            <person name="Ettema T.J."/>
        </authorList>
    </citation>
    <scope>NUCLEOTIDE SEQUENCE</scope>
</reference>
<evidence type="ECO:0000256" key="1">
    <source>
        <dbReference type="ARBA" id="ARBA00005532"/>
    </source>
</evidence>
<keyword evidence="2" id="KW-0251">Elongation factor</keyword>
<dbReference type="InterPro" id="IPR014039">
    <property type="entry name" value="Transl_elong_EFTs/EF1B_dimer"/>
</dbReference>
<dbReference type="FunFam" id="1.10.286.20:FF:000001">
    <property type="entry name" value="Elongation factor Ts"/>
    <property type="match status" value="1"/>
</dbReference>
<dbReference type="PANTHER" id="PTHR11741">
    <property type="entry name" value="ELONGATION FACTOR TS"/>
    <property type="match status" value="1"/>
</dbReference>
<evidence type="ECO:0000256" key="2">
    <source>
        <dbReference type="ARBA" id="ARBA00022768"/>
    </source>
</evidence>
<dbReference type="SUPFAM" id="SSF54713">
    <property type="entry name" value="Elongation factor Ts (EF-Ts), dimerisation domain"/>
    <property type="match status" value="2"/>
</dbReference>
<comment type="caution">
    <text evidence="5">The sequence shown here is derived from an EMBL/GenBank/DDBJ whole genome shotgun (WGS) entry which is preliminary data.</text>
</comment>
<dbReference type="HAMAP" id="MF_00050">
    <property type="entry name" value="EF_Ts"/>
    <property type="match status" value="1"/>
</dbReference>
<evidence type="ECO:0000313" key="5">
    <source>
        <dbReference type="EMBL" id="KKN35940.1"/>
    </source>
</evidence>
<dbReference type="PANTHER" id="PTHR11741:SF0">
    <property type="entry name" value="ELONGATION FACTOR TS, MITOCHONDRIAL"/>
    <property type="match status" value="1"/>
</dbReference>
<proteinExistence type="inferred from homology"/>
<dbReference type="InterPro" id="IPR001816">
    <property type="entry name" value="Transl_elong_EFTs/EF1B"/>
</dbReference>
<evidence type="ECO:0000259" key="4">
    <source>
        <dbReference type="Pfam" id="PF00889"/>
    </source>
</evidence>
<name>A0A0F9PWD7_9ZZZZ</name>
<dbReference type="Gene3D" id="1.10.286.20">
    <property type="match status" value="1"/>
</dbReference>
<feature type="non-terminal residue" evidence="5">
    <location>
        <position position="1"/>
    </location>
</feature>
<dbReference type="GO" id="GO:0003746">
    <property type="term" value="F:translation elongation factor activity"/>
    <property type="evidence" value="ECO:0007669"/>
    <property type="project" value="UniProtKB-KW"/>
</dbReference>
<dbReference type="Pfam" id="PF00889">
    <property type="entry name" value="EF_TS"/>
    <property type="match status" value="1"/>
</dbReference>
<gene>
    <name evidence="5" type="ORF">LCGC14_0778500</name>
</gene>
<feature type="domain" description="Translation elongation factor EFTs/EF1B dimerisation" evidence="4">
    <location>
        <begin position="1"/>
        <end position="189"/>
    </location>
</feature>
<accession>A0A0F9PWD7</accession>
<dbReference type="Gene3D" id="3.30.479.20">
    <property type="entry name" value="Elongation factor Ts, dimerisation domain"/>
    <property type="match status" value="2"/>
</dbReference>